<proteinExistence type="predicted"/>
<dbReference type="Pfam" id="PF01381">
    <property type="entry name" value="HTH_3"/>
    <property type="match status" value="2"/>
</dbReference>
<dbReference type="InterPro" id="IPR010982">
    <property type="entry name" value="Lambda_DNA-bd_dom_sf"/>
</dbReference>
<gene>
    <name evidence="3" type="ORF">D2E76_16030</name>
</gene>
<feature type="domain" description="HTH cro/C1-type" evidence="2">
    <location>
        <begin position="64"/>
        <end position="110"/>
    </location>
</feature>
<dbReference type="Gene3D" id="1.10.260.40">
    <property type="entry name" value="lambda repressor-like DNA-binding domains"/>
    <property type="match status" value="2"/>
</dbReference>
<dbReference type="EMBL" id="QXBN01000012">
    <property type="protein sequence ID" value="RIT36905.1"/>
    <property type="molecule type" value="Genomic_DNA"/>
</dbReference>
<comment type="caution">
    <text evidence="3">The sequence shown here is derived from an EMBL/GenBank/DDBJ whole genome shotgun (WGS) entry which is preliminary data.</text>
</comment>
<dbReference type="Proteomes" id="UP000284557">
    <property type="component" value="Unassembled WGS sequence"/>
</dbReference>
<protein>
    <submittedName>
        <fullName evidence="3">XRE family transcriptional regulator</fullName>
    </submittedName>
</protein>
<dbReference type="SUPFAM" id="SSF47413">
    <property type="entry name" value="lambda repressor-like DNA-binding domains"/>
    <property type="match status" value="2"/>
</dbReference>
<dbReference type="SMART" id="SM00530">
    <property type="entry name" value="HTH_XRE"/>
    <property type="match status" value="2"/>
</dbReference>
<accession>A0ABD7HMR8</accession>
<evidence type="ECO:0000259" key="2">
    <source>
        <dbReference type="PROSITE" id="PS50943"/>
    </source>
</evidence>
<evidence type="ECO:0000313" key="4">
    <source>
        <dbReference type="Proteomes" id="UP000284557"/>
    </source>
</evidence>
<feature type="domain" description="HTH cro/C1-type" evidence="2">
    <location>
        <begin position="1"/>
        <end position="46"/>
    </location>
</feature>
<reference evidence="3 4" key="1">
    <citation type="submission" date="2018-08" db="EMBL/GenBank/DDBJ databases">
        <title>Linezolid Resistance in Mycobacterium abscessus: MIC Distribution and Comprehensive Investigation of Resistance Mechanisms.</title>
        <authorList>
            <person name="Ye M."/>
            <person name="Xu L."/>
            <person name="Zou Y."/>
            <person name="Li B."/>
            <person name="Guo Q."/>
            <person name="Zhang Y."/>
            <person name="Zhan M."/>
            <person name="Xu B."/>
            <person name="Yu F."/>
            <person name="Zhang Z."/>
            <person name="Chu H."/>
        </authorList>
    </citation>
    <scope>NUCLEOTIDE SEQUENCE [LARGE SCALE GENOMIC DNA]</scope>
    <source>
        <strain evidence="3 4">G143</strain>
    </source>
</reference>
<dbReference type="InterPro" id="IPR001387">
    <property type="entry name" value="Cro/C1-type_HTH"/>
</dbReference>
<organism evidence="3 4">
    <name type="scientific">Mycobacteroides abscessus</name>
    <dbReference type="NCBI Taxonomy" id="36809"/>
    <lineage>
        <taxon>Bacteria</taxon>
        <taxon>Bacillati</taxon>
        <taxon>Actinomycetota</taxon>
        <taxon>Actinomycetes</taxon>
        <taxon>Mycobacteriales</taxon>
        <taxon>Mycobacteriaceae</taxon>
        <taxon>Mycobacteroides</taxon>
    </lineage>
</organism>
<evidence type="ECO:0000256" key="1">
    <source>
        <dbReference type="ARBA" id="ARBA00023125"/>
    </source>
</evidence>
<dbReference type="PANTHER" id="PTHR46558:SF4">
    <property type="entry name" value="DNA-BIDING PHAGE PROTEIN"/>
    <property type="match status" value="1"/>
</dbReference>
<dbReference type="CDD" id="cd00093">
    <property type="entry name" value="HTH_XRE"/>
    <property type="match status" value="2"/>
</dbReference>
<dbReference type="PROSITE" id="PS50943">
    <property type="entry name" value="HTH_CROC1"/>
    <property type="match status" value="2"/>
</dbReference>
<dbReference type="PANTHER" id="PTHR46558">
    <property type="entry name" value="TRACRIPTIONAL REGULATORY PROTEIN-RELATED-RELATED"/>
    <property type="match status" value="1"/>
</dbReference>
<dbReference type="AlphaFoldDB" id="A0ABD7HMR8"/>
<name>A0ABD7HMR8_9MYCO</name>
<evidence type="ECO:0000313" key="3">
    <source>
        <dbReference type="EMBL" id="RIT36905.1"/>
    </source>
</evidence>
<dbReference type="GO" id="GO:0003677">
    <property type="term" value="F:DNA binding"/>
    <property type="evidence" value="ECO:0007669"/>
    <property type="project" value="UniProtKB-KW"/>
</dbReference>
<sequence>MTMSDLARITGVAGSTIYAWESGRATPQVDKLAAAMKVLGSPIEDVVLIPRERRFPGDWRVLGGLTQPQLAAAAGMATSTLQTIERGESVLSDERASVLSRLLHTTEDEYRAAWRRARERPPGAPA</sequence>
<keyword evidence="1" id="KW-0238">DNA-binding</keyword>